<dbReference type="GO" id="GO:0008236">
    <property type="term" value="F:serine-type peptidase activity"/>
    <property type="evidence" value="ECO:0007669"/>
    <property type="project" value="UniProtKB-KW"/>
</dbReference>
<sequence>MVLDDDVEAGAAAADQDSLSTVSTTSLVFDRLQEEMEKPVGMRKTGSSRQLLNADDEENHDAMDDEAGPFLAAPPVTVEEQRRFKPMDRRLRCGIIGAVAVVFALWLIALVLFVSGSYGRVIGDEKAQSNETTTDKAPITLDQVLSGYWTPRSRSISWIAGPDGRDGLLLEEGAEGKDYLVVEDVRSWASAAVTEKPRTLMKSAVFEYNGTRHSPSWLQPSPDLEKVLLAVDKKKLWRHSFTAIYFVLHVASGRVEPLVPDDDGARLQLAGWSPTSDALSYTLDNDVYVRSLTNGSHVQRVTSDGGPEYFYGVPDWVYEEEVLSGRTATWWSADGRYLAFLRTNETAVRTFPIDYYLSRPSGQLPDDGDEAYPETRHIKYPKPGSHNPTVDVLFYDTASKGAAFAIPASDAFPDDDRIVAHLLWTGDARALIKQTNRVGDHQRTVLVDVADRTARVVHDVDAQAIDGGWIDVSRRTAFVPADEKRGRRHDGYVDTVIHNGFDHLAYFSPLNASQPTVMLTSGEWEVDSAPAAVDLANNMVYFVASRQSPTQRHVYSVRLDGSDLRPLTAVDEDAYYDASFSTASGFALVSYHGPDVPHQRLVSTPSSPPHDSLPAAGIMVEDNGQLRSRTESHALPHVHRGNMEIGKGISVSYTERKPPNFDPTRRHPVLIHQYSGPGSQSVTHRFSIDYQTFVASSLGYLVVTVDARGTGSRGRRHRIPVRWQLGVVEAHDLAGFASRAGPSPTASPSRP</sequence>
<organism evidence="7 8">
    <name type="scientific">Ophiocordyceps unilateralis</name>
    <name type="common">Zombie-ant fungus</name>
    <name type="synonym">Torrubia unilateralis</name>
    <dbReference type="NCBI Taxonomy" id="268505"/>
    <lineage>
        <taxon>Eukaryota</taxon>
        <taxon>Fungi</taxon>
        <taxon>Dikarya</taxon>
        <taxon>Ascomycota</taxon>
        <taxon>Pezizomycotina</taxon>
        <taxon>Sordariomycetes</taxon>
        <taxon>Hypocreomycetidae</taxon>
        <taxon>Hypocreales</taxon>
        <taxon>Ophiocordycipitaceae</taxon>
        <taxon>Ophiocordyceps</taxon>
    </lineage>
</organism>
<feature type="domain" description="Dipeptidylpeptidase IV N-terminal" evidence="6">
    <location>
        <begin position="221"/>
        <end position="598"/>
    </location>
</feature>
<dbReference type="SUPFAM" id="SSF53474">
    <property type="entry name" value="alpha/beta-Hydrolases"/>
    <property type="match status" value="1"/>
</dbReference>
<dbReference type="SUPFAM" id="SSF82171">
    <property type="entry name" value="DPP6 N-terminal domain-like"/>
    <property type="match status" value="1"/>
</dbReference>
<keyword evidence="2" id="KW-0645">Protease</keyword>
<keyword evidence="2" id="KW-0378">Hydrolase</keyword>
<keyword evidence="2" id="KW-0031">Aminopeptidase</keyword>
<evidence type="ECO:0000256" key="4">
    <source>
        <dbReference type="ARBA" id="ARBA00023180"/>
    </source>
</evidence>
<accession>A0A2A9P7T6</accession>
<dbReference type="STRING" id="268505.A0A2A9P7T6"/>
<dbReference type="EMBL" id="LAZP02000390">
    <property type="protein sequence ID" value="PFH57585.1"/>
    <property type="molecule type" value="Genomic_DNA"/>
</dbReference>
<dbReference type="GO" id="GO:0006508">
    <property type="term" value="P:proteolysis"/>
    <property type="evidence" value="ECO:0007669"/>
    <property type="project" value="InterPro"/>
</dbReference>
<reference evidence="7 8" key="2">
    <citation type="journal article" date="2017" name="Sci. Rep.">
        <title>Ant-infecting Ophiocordyceps genomes reveal a high diversity of potential behavioral manipulation genes and a possible major role for enterotoxins.</title>
        <authorList>
            <person name="de Bekker C."/>
            <person name="Ohm R.A."/>
            <person name="Evans H.C."/>
            <person name="Brachmann A."/>
            <person name="Hughes D.P."/>
        </authorList>
    </citation>
    <scope>NUCLEOTIDE SEQUENCE [LARGE SCALE GENOMIC DNA]</scope>
    <source>
        <strain evidence="7 8">SC16a</strain>
    </source>
</reference>
<reference evidence="7 8" key="1">
    <citation type="journal article" date="2015" name="BMC Genomics">
        <title>Gene expression during zombie ant biting behavior reflects the complexity underlying fungal parasitic behavioral manipulation.</title>
        <authorList>
            <person name="de Bekker C."/>
            <person name="Ohm R.A."/>
            <person name="Loreto R.G."/>
            <person name="Sebastian A."/>
            <person name="Albert I."/>
            <person name="Merrow M."/>
            <person name="Brachmann A."/>
            <person name="Hughes D.P."/>
        </authorList>
    </citation>
    <scope>NUCLEOTIDE SEQUENCE [LARGE SCALE GENOMIC DNA]</scope>
    <source>
        <strain evidence="7 8">SC16a</strain>
    </source>
</reference>
<keyword evidence="3" id="KW-0720">Serine protease</keyword>
<dbReference type="Gene3D" id="3.40.50.1820">
    <property type="entry name" value="alpha/beta hydrolase"/>
    <property type="match status" value="1"/>
</dbReference>
<feature type="transmembrane region" description="Helical" evidence="5">
    <location>
        <begin position="91"/>
        <end position="114"/>
    </location>
</feature>
<dbReference type="Pfam" id="PF00930">
    <property type="entry name" value="DPPIV_N"/>
    <property type="match status" value="1"/>
</dbReference>
<protein>
    <recommendedName>
        <fullName evidence="1">Probable dipeptidyl-aminopeptidase B</fullName>
    </recommendedName>
</protein>
<dbReference type="OrthoDB" id="16520at2759"/>
<dbReference type="GO" id="GO:0005886">
    <property type="term" value="C:plasma membrane"/>
    <property type="evidence" value="ECO:0007669"/>
    <property type="project" value="TreeGrafter"/>
</dbReference>
<comment type="caution">
    <text evidence="7">The sequence shown here is derived from an EMBL/GenBank/DDBJ whole genome shotgun (WGS) entry which is preliminary data.</text>
</comment>
<dbReference type="GO" id="GO:0004177">
    <property type="term" value="F:aminopeptidase activity"/>
    <property type="evidence" value="ECO:0007669"/>
    <property type="project" value="UniProtKB-KW"/>
</dbReference>
<keyword evidence="5" id="KW-0812">Transmembrane</keyword>
<dbReference type="Gene3D" id="2.140.10.30">
    <property type="entry name" value="Dipeptidylpeptidase IV, N-terminal domain"/>
    <property type="match status" value="1"/>
</dbReference>
<dbReference type="InterPro" id="IPR050278">
    <property type="entry name" value="Serine_Prot_S9B/DPPIV"/>
</dbReference>
<dbReference type="InterPro" id="IPR002469">
    <property type="entry name" value="Peptidase_S9B_N"/>
</dbReference>
<keyword evidence="4" id="KW-0325">Glycoprotein</keyword>
<dbReference type="Proteomes" id="UP000037136">
    <property type="component" value="Unassembled WGS sequence"/>
</dbReference>
<proteinExistence type="predicted"/>
<name>A0A2A9P7T6_OPHUN</name>
<evidence type="ECO:0000256" key="3">
    <source>
        <dbReference type="ARBA" id="ARBA00022825"/>
    </source>
</evidence>
<dbReference type="GO" id="GO:0008239">
    <property type="term" value="F:dipeptidyl-peptidase activity"/>
    <property type="evidence" value="ECO:0007669"/>
    <property type="project" value="TreeGrafter"/>
</dbReference>
<dbReference type="AlphaFoldDB" id="A0A2A9P7T6"/>
<evidence type="ECO:0000256" key="2">
    <source>
        <dbReference type="ARBA" id="ARBA00022438"/>
    </source>
</evidence>
<keyword evidence="8" id="KW-1185">Reference proteome</keyword>
<dbReference type="PANTHER" id="PTHR11731:SF200">
    <property type="entry name" value="DIPEPTIDYL PEPTIDASE 10, ISOFORM B"/>
    <property type="match status" value="1"/>
</dbReference>
<dbReference type="PANTHER" id="PTHR11731">
    <property type="entry name" value="PROTEASE FAMILY S9B,C DIPEPTIDYL-PEPTIDASE IV-RELATED"/>
    <property type="match status" value="1"/>
</dbReference>
<keyword evidence="5" id="KW-0472">Membrane</keyword>
<evidence type="ECO:0000256" key="1">
    <source>
        <dbReference type="ARBA" id="ARBA00014118"/>
    </source>
</evidence>
<dbReference type="InterPro" id="IPR029058">
    <property type="entry name" value="AB_hydrolase_fold"/>
</dbReference>
<evidence type="ECO:0000313" key="7">
    <source>
        <dbReference type="EMBL" id="PFH57585.1"/>
    </source>
</evidence>
<gene>
    <name evidence="7" type="ORF">XA68_14849</name>
</gene>
<evidence type="ECO:0000259" key="6">
    <source>
        <dbReference type="Pfam" id="PF00930"/>
    </source>
</evidence>
<evidence type="ECO:0000313" key="8">
    <source>
        <dbReference type="Proteomes" id="UP000037136"/>
    </source>
</evidence>
<keyword evidence="5" id="KW-1133">Transmembrane helix</keyword>
<evidence type="ECO:0000256" key="5">
    <source>
        <dbReference type="SAM" id="Phobius"/>
    </source>
</evidence>